<keyword evidence="3" id="KW-0285">Flavoprotein</keyword>
<keyword evidence="5" id="KW-0521">NADP</keyword>
<dbReference type="InterPro" id="IPR036188">
    <property type="entry name" value="FAD/NAD-bd_sf"/>
</dbReference>
<dbReference type="SUPFAM" id="SSF51905">
    <property type="entry name" value="FAD/NAD(P)-binding domain"/>
    <property type="match status" value="1"/>
</dbReference>
<evidence type="ECO:0000256" key="4">
    <source>
        <dbReference type="ARBA" id="ARBA00022827"/>
    </source>
</evidence>
<keyword evidence="7" id="KW-0503">Monooxygenase</keyword>
<dbReference type="AlphaFoldDB" id="A0A9P5DYC5"/>
<evidence type="ECO:0000256" key="3">
    <source>
        <dbReference type="ARBA" id="ARBA00022630"/>
    </source>
</evidence>
<organism evidence="7 8">
    <name type="scientific">Fusarium beomiforme</name>
    <dbReference type="NCBI Taxonomy" id="44412"/>
    <lineage>
        <taxon>Eukaryota</taxon>
        <taxon>Fungi</taxon>
        <taxon>Dikarya</taxon>
        <taxon>Ascomycota</taxon>
        <taxon>Pezizomycotina</taxon>
        <taxon>Sordariomycetes</taxon>
        <taxon>Hypocreomycetidae</taxon>
        <taxon>Hypocreales</taxon>
        <taxon>Nectriaceae</taxon>
        <taxon>Fusarium</taxon>
        <taxon>Fusarium burgessii species complex</taxon>
    </lineage>
</organism>
<proteinExistence type="inferred from homology"/>
<dbReference type="PANTHER" id="PTHR43098:SF2">
    <property type="entry name" value="FAD-BINDING MONOOXYGENASE AUSB-RELATED"/>
    <property type="match status" value="1"/>
</dbReference>
<comment type="caution">
    <text evidence="7">The sequence shown here is derived from an EMBL/GenBank/DDBJ whole genome shotgun (WGS) entry which is preliminary data.</text>
</comment>
<evidence type="ECO:0000313" key="7">
    <source>
        <dbReference type="EMBL" id="KAF4341756.1"/>
    </source>
</evidence>
<dbReference type="Proteomes" id="UP000730481">
    <property type="component" value="Unassembled WGS sequence"/>
</dbReference>
<dbReference type="EMBL" id="PVQB02000179">
    <property type="protein sequence ID" value="KAF4341756.1"/>
    <property type="molecule type" value="Genomic_DNA"/>
</dbReference>
<name>A0A9P5DYC5_9HYPO</name>
<accession>A0A9P5DYC5</accession>
<evidence type="ECO:0000313" key="8">
    <source>
        <dbReference type="Proteomes" id="UP000730481"/>
    </source>
</evidence>
<keyword evidence="6" id="KW-0560">Oxidoreductase</keyword>
<dbReference type="Gene3D" id="3.50.50.60">
    <property type="entry name" value="FAD/NAD(P)-binding domain"/>
    <property type="match status" value="1"/>
</dbReference>
<dbReference type="InterPro" id="IPR050775">
    <property type="entry name" value="FAD-binding_Monooxygenases"/>
</dbReference>
<evidence type="ECO:0000256" key="5">
    <source>
        <dbReference type="ARBA" id="ARBA00022857"/>
    </source>
</evidence>
<reference evidence="7" key="2">
    <citation type="submission" date="2020-02" db="EMBL/GenBank/DDBJ databases">
        <title>Identification and distribution of gene clusters putatively required for synthesis of sphingolipid metabolism inhibitors in phylogenetically diverse species of the filamentous fungus Fusarium.</title>
        <authorList>
            <person name="Kim H.-S."/>
            <person name="Busman M."/>
            <person name="Brown D.W."/>
            <person name="Divon H."/>
            <person name="Uhlig S."/>
            <person name="Proctor R.H."/>
        </authorList>
    </citation>
    <scope>NUCLEOTIDE SEQUENCE</scope>
    <source>
        <strain evidence="7">NRRL 25174</strain>
    </source>
</reference>
<protein>
    <submittedName>
        <fullName evidence="7">Cyclohexanone monooxygenase</fullName>
    </submittedName>
</protein>
<sequence>MRNLNGFLNDDPDLTSEDDIVKDGWSGSRSYSGIIGSPRTANLTEHIDNEVEDAAVAQKLKPWYPGWCKRPTFHQSYLQSFNKPNVTLVNTDGQGVQAYTEHGVRVGAGESAKEYGVDLLFLATGFELTFGADGSSARGLSIPIRGRRGRDIGEKLAAEDFGTLFGVMSHEFPNIFFYNASSASSSANLTHPIYVSARLAARIIKHATAHQDTDKIQVETQKSAEKHYTEECQKLRHWFAALQYCIPPYFLGFKQVTASADSKTSSVGWVTGTVEYEKAVEQWEHENFAGIEVSF</sequence>
<dbReference type="GO" id="GO:0004497">
    <property type="term" value="F:monooxygenase activity"/>
    <property type="evidence" value="ECO:0007669"/>
    <property type="project" value="UniProtKB-KW"/>
</dbReference>
<dbReference type="OrthoDB" id="66881at2759"/>
<gene>
    <name evidence="7" type="ORF">FBEOM_4316</name>
</gene>
<comment type="cofactor">
    <cofactor evidence="1">
        <name>FAD</name>
        <dbReference type="ChEBI" id="CHEBI:57692"/>
    </cofactor>
</comment>
<reference evidence="7" key="1">
    <citation type="journal article" date="2017" name="Mycologia">
        <title>Fusarium algeriense, sp. nov., a novel toxigenic crown rot pathogen of durum wheat from Algeria is nested in the Fusarium burgessii species complex.</title>
        <authorList>
            <person name="Laraba I."/>
            <person name="Keddad A."/>
            <person name="Boureghda H."/>
            <person name="Abdallah N."/>
            <person name="Vaughan M.M."/>
            <person name="Proctor R.H."/>
            <person name="Busman M."/>
            <person name="O'Donnell K."/>
        </authorList>
    </citation>
    <scope>NUCLEOTIDE SEQUENCE</scope>
    <source>
        <strain evidence="7">NRRL 25174</strain>
    </source>
</reference>
<dbReference type="PANTHER" id="PTHR43098">
    <property type="entry name" value="L-ORNITHINE N(5)-MONOOXYGENASE-RELATED"/>
    <property type="match status" value="1"/>
</dbReference>
<comment type="similarity">
    <text evidence="2">Belongs to the FAD-binding monooxygenase family.</text>
</comment>
<evidence type="ECO:0000256" key="1">
    <source>
        <dbReference type="ARBA" id="ARBA00001974"/>
    </source>
</evidence>
<evidence type="ECO:0000256" key="6">
    <source>
        <dbReference type="ARBA" id="ARBA00023002"/>
    </source>
</evidence>
<evidence type="ECO:0000256" key="2">
    <source>
        <dbReference type="ARBA" id="ARBA00010139"/>
    </source>
</evidence>
<keyword evidence="8" id="KW-1185">Reference proteome</keyword>
<keyword evidence="4" id="KW-0274">FAD</keyword>